<proteinExistence type="inferred from homology"/>
<comment type="caution">
    <text evidence="3">The sequence shown here is derived from an EMBL/GenBank/DDBJ whole genome shotgun (WGS) entry which is preliminary data.</text>
</comment>
<protein>
    <submittedName>
        <fullName evidence="3">Fructosamine kinase family protein</fullName>
    </submittedName>
</protein>
<dbReference type="EMBL" id="JAIWIU010000239">
    <property type="protein sequence ID" value="MCA2019029.1"/>
    <property type="molecule type" value="Genomic_DNA"/>
</dbReference>
<name>A0ABS7YXU2_9VIBR</name>
<dbReference type="InterPro" id="IPR011009">
    <property type="entry name" value="Kinase-like_dom_sf"/>
</dbReference>
<dbReference type="InterPro" id="IPR016477">
    <property type="entry name" value="Fructo-/Ketosamine-3-kinase"/>
</dbReference>
<dbReference type="PANTHER" id="PTHR12149">
    <property type="entry name" value="FRUCTOSAMINE 3 KINASE-RELATED PROTEIN"/>
    <property type="match status" value="1"/>
</dbReference>
<evidence type="ECO:0000256" key="2">
    <source>
        <dbReference type="PIRNR" id="PIRNR006221"/>
    </source>
</evidence>
<evidence type="ECO:0000256" key="1">
    <source>
        <dbReference type="ARBA" id="ARBA00009460"/>
    </source>
</evidence>
<accession>A0ABS7YXU2</accession>
<dbReference type="SUPFAM" id="SSF56112">
    <property type="entry name" value="Protein kinase-like (PK-like)"/>
    <property type="match status" value="1"/>
</dbReference>
<gene>
    <name evidence="3" type="ORF">LDJ79_23165</name>
</gene>
<dbReference type="PIRSF" id="PIRSF006221">
    <property type="entry name" value="Ketosamine-3-kinase"/>
    <property type="match status" value="1"/>
</dbReference>
<sequence>MWPAIAQQLSDVLMFNYQIQEKRPLSGGDISHSYMVSDGSERYFVKVNDKACLPQFLAEEISLKALKETTTLFVPEVVLVGQTKEHAFLILNYLPTKPLEHAHTSREFGIQLAKLHLWGEQKQYGFDEDNYIGTTLQPNQWASKWHLFFAEQRIGWQLQLLHEKGIELTNITEFIALIKQKLLHHSPRPALLHGDLWSGNAGECPIGPIAYDPACYWGDRECDIAMTELFGGFQSEFYQGYESVYPLAIGYEERKHIYNLYHLLNHCNLFGGHYLTEAQALIDKIYAY</sequence>
<organism evidence="3 4">
    <name type="scientific">Vibrio tritonius</name>
    <dbReference type="NCBI Taxonomy" id="1435069"/>
    <lineage>
        <taxon>Bacteria</taxon>
        <taxon>Pseudomonadati</taxon>
        <taxon>Pseudomonadota</taxon>
        <taxon>Gammaproteobacteria</taxon>
        <taxon>Vibrionales</taxon>
        <taxon>Vibrionaceae</taxon>
        <taxon>Vibrio</taxon>
    </lineage>
</organism>
<dbReference type="GO" id="GO:0016301">
    <property type="term" value="F:kinase activity"/>
    <property type="evidence" value="ECO:0007669"/>
    <property type="project" value="UniProtKB-KW"/>
</dbReference>
<keyword evidence="2 3" id="KW-0418">Kinase</keyword>
<dbReference type="Proteomes" id="UP001199044">
    <property type="component" value="Unassembled WGS sequence"/>
</dbReference>
<dbReference type="Gene3D" id="3.90.1200.10">
    <property type="match status" value="1"/>
</dbReference>
<keyword evidence="2" id="KW-0808">Transferase</keyword>
<dbReference type="Gene3D" id="3.30.200.20">
    <property type="entry name" value="Phosphorylase Kinase, domain 1"/>
    <property type="match status" value="1"/>
</dbReference>
<dbReference type="PANTHER" id="PTHR12149:SF8">
    <property type="entry name" value="PROTEIN-RIBULOSAMINE 3-KINASE"/>
    <property type="match status" value="1"/>
</dbReference>
<comment type="similarity">
    <text evidence="1 2">Belongs to the fructosamine kinase family.</text>
</comment>
<reference evidence="4" key="1">
    <citation type="submission" date="2023-07" db="EMBL/GenBank/DDBJ databases">
        <title>Molecular identification of indigenous halophilic bacteria isolated from red sea cost, biodegradation of synthetic dyes and assessment of degraded metabolite toxicity.</title>
        <authorList>
            <person name="Chaieb K."/>
            <person name="Altayb H.N."/>
        </authorList>
    </citation>
    <scope>NUCLEOTIDE SEQUENCE [LARGE SCALE GENOMIC DNA]</scope>
    <source>
        <strain evidence="4">K20</strain>
    </source>
</reference>
<keyword evidence="4" id="KW-1185">Reference proteome</keyword>
<evidence type="ECO:0000313" key="3">
    <source>
        <dbReference type="EMBL" id="MCA2019029.1"/>
    </source>
</evidence>
<evidence type="ECO:0000313" key="4">
    <source>
        <dbReference type="Proteomes" id="UP001199044"/>
    </source>
</evidence>
<dbReference type="Pfam" id="PF03881">
    <property type="entry name" value="Fructosamin_kin"/>
    <property type="match status" value="1"/>
</dbReference>
<dbReference type="RefSeq" id="WP_068713634.1">
    <property type="nucleotide sequence ID" value="NZ_AP014635.1"/>
</dbReference>